<keyword evidence="2" id="KW-1133">Transmembrane helix</keyword>
<dbReference type="EMBL" id="NZEX01000081">
    <property type="protein sequence ID" value="MAH63196.1"/>
    <property type="molecule type" value="Genomic_DNA"/>
</dbReference>
<protein>
    <recommendedName>
        <fullName evidence="5">Transmembrane protein</fullName>
    </recommendedName>
</protein>
<feature type="region of interest" description="Disordered" evidence="1">
    <location>
        <begin position="103"/>
        <end position="140"/>
    </location>
</feature>
<dbReference type="AlphaFoldDB" id="A0A2D6YJ23"/>
<organism evidence="3 4">
    <name type="scientific">SAR324 cluster bacterium</name>
    <dbReference type="NCBI Taxonomy" id="2024889"/>
    <lineage>
        <taxon>Bacteria</taxon>
        <taxon>Deltaproteobacteria</taxon>
        <taxon>SAR324 cluster</taxon>
    </lineage>
</organism>
<keyword evidence="2" id="KW-0812">Transmembrane</keyword>
<gene>
    <name evidence="3" type="ORF">CMN54_07090</name>
</gene>
<name>A0A2D6YJ23_9DELT</name>
<feature type="transmembrane region" description="Helical" evidence="2">
    <location>
        <begin position="58"/>
        <end position="82"/>
    </location>
</feature>
<evidence type="ECO:0000313" key="4">
    <source>
        <dbReference type="Proteomes" id="UP000226525"/>
    </source>
</evidence>
<feature type="compositionally biased region" description="Polar residues" evidence="1">
    <location>
        <begin position="106"/>
        <end position="121"/>
    </location>
</feature>
<evidence type="ECO:0000256" key="2">
    <source>
        <dbReference type="SAM" id="Phobius"/>
    </source>
</evidence>
<evidence type="ECO:0000256" key="1">
    <source>
        <dbReference type="SAM" id="MobiDB-lite"/>
    </source>
</evidence>
<evidence type="ECO:0008006" key="5">
    <source>
        <dbReference type="Google" id="ProtNLM"/>
    </source>
</evidence>
<sequence length="157" mass="17462">MPQNQTYSNLYTIGFLVTLGTMTFGMYYFYSGLGKVSYQTYSGFETVTYYLDKQKYDLYFNGLIYCGCFAFALLLLTAAILVPSPAQLQRRQAQTYPYGAQLGSAPISQSAPVETTPQQARVSEANNSPESSPPLELEPDFDFAVDDSLMGDLELKN</sequence>
<keyword evidence="2" id="KW-0472">Membrane</keyword>
<comment type="caution">
    <text evidence="3">The sequence shown here is derived from an EMBL/GenBank/DDBJ whole genome shotgun (WGS) entry which is preliminary data.</text>
</comment>
<reference evidence="4" key="1">
    <citation type="submission" date="2017-09" db="EMBL/GenBank/DDBJ databases">
        <title>The Reconstruction of 2,631 Draft Metagenome-Assembled Genomes from the Global Oceans.</title>
        <authorList>
            <person name="Tully B.J."/>
            <person name="Graham E.D."/>
            <person name="Heidelberg J.F."/>
        </authorList>
    </citation>
    <scope>NUCLEOTIDE SEQUENCE [LARGE SCALE GENOMIC DNA]</scope>
</reference>
<proteinExistence type="predicted"/>
<evidence type="ECO:0000313" key="3">
    <source>
        <dbReference type="EMBL" id="MAH63196.1"/>
    </source>
</evidence>
<feature type="compositionally biased region" description="Low complexity" evidence="1">
    <location>
        <begin position="123"/>
        <end position="135"/>
    </location>
</feature>
<feature type="transmembrane region" description="Helical" evidence="2">
    <location>
        <begin position="12"/>
        <end position="30"/>
    </location>
</feature>
<accession>A0A2D6YJ23</accession>
<dbReference type="Proteomes" id="UP000226525">
    <property type="component" value="Unassembled WGS sequence"/>
</dbReference>